<dbReference type="EMBL" id="HBFM01025150">
    <property type="protein sequence ID" value="CAD8782870.1"/>
    <property type="molecule type" value="Transcribed_RNA"/>
</dbReference>
<dbReference type="GO" id="GO:0003747">
    <property type="term" value="F:translation release factor activity"/>
    <property type="evidence" value="ECO:0007669"/>
    <property type="project" value="InterPro"/>
</dbReference>
<dbReference type="GO" id="GO:0005737">
    <property type="term" value="C:cytoplasm"/>
    <property type="evidence" value="ECO:0007669"/>
    <property type="project" value="UniProtKB-ARBA"/>
</dbReference>
<protein>
    <recommendedName>
        <fullName evidence="5">Prokaryotic-type class I peptide chain release factors domain-containing protein</fullName>
    </recommendedName>
</protein>
<dbReference type="PROSITE" id="PS00745">
    <property type="entry name" value="RF_PROK_I"/>
    <property type="match status" value="1"/>
</dbReference>
<dbReference type="SUPFAM" id="SSF75620">
    <property type="entry name" value="Release factor"/>
    <property type="match status" value="1"/>
</dbReference>
<dbReference type="FunFam" id="3.30.160.20:FF:000004">
    <property type="entry name" value="Peptide chain release factor 1"/>
    <property type="match status" value="1"/>
</dbReference>
<dbReference type="InterPro" id="IPR050057">
    <property type="entry name" value="Prokaryotic/Mito_RF"/>
</dbReference>
<keyword evidence="3" id="KW-0648">Protein biosynthesis</keyword>
<dbReference type="AlphaFoldDB" id="A0A7S0VI13"/>
<dbReference type="Pfam" id="PF00472">
    <property type="entry name" value="RF-1"/>
    <property type="match status" value="1"/>
</dbReference>
<evidence type="ECO:0000259" key="5">
    <source>
        <dbReference type="PROSITE" id="PS00745"/>
    </source>
</evidence>
<comment type="similarity">
    <text evidence="1">Belongs to the prokaryotic/mitochondrial release factor family.</text>
</comment>
<evidence type="ECO:0000313" key="6">
    <source>
        <dbReference type="EMBL" id="CAD8782870.1"/>
    </source>
</evidence>
<dbReference type="FunFam" id="3.30.70.1660:FF:000002">
    <property type="entry name" value="Peptide chain release factor 1"/>
    <property type="match status" value="1"/>
</dbReference>
<dbReference type="Gene3D" id="6.10.140.1950">
    <property type="match status" value="1"/>
</dbReference>
<dbReference type="PANTHER" id="PTHR43804">
    <property type="entry name" value="LD18447P"/>
    <property type="match status" value="1"/>
</dbReference>
<accession>A0A7S0VI13</accession>
<dbReference type="Gene3D" id="3.30.160.20">
    <property type="match status" value="1"/>
</dbReference>
<dbReference type="InterPro" id="IPR005139">
    <property type="entry name" value="PCRF"/>
</dbReference>
<evidence type="ECO:0000256" key="3">
    <source>
        <dbReference type="ARBA" id="ARBA00022917"/>
    </source>
</evidence>
<dbReference type="Pfam" id="PF03462">
    <property type="entry name" value="PCRF"/>
    <property type="match status" value="1"/>
</dbReference>
<dbReference type="NCBIfam" id="NF001859">
    <property type="entry name" value="PRK00591.1"/>
    <property type="match status" value="1"/>
</dbReference>
<keyword evidence="2" id="KW-0488">Methylation</keyword>
<sequence length="458" mass="51451">MRTNFLIRASYLLPWRVAVVTKGYSPLTSAPLLTIERNIDALCGHGRFNHFISYSHHQSQQFSSSAYRSYSNASTSSSKNIPKEIVLTESLRSHLDNIKRNHLSLEAIAYGTNDSSDESGQTTPSISVSAKRKATREHARLQPYVSSYDEYLALFQEFEDLESVESGDDREMREMVAQERRELHNKLVNLKQSLLSSLLTDDPENDRNVILEVRAAAGGDEATLFAAELLDMYRLYSTSRGWDWSLLEYNTTEVGGVKLASASVSGEGAYGALRYECGVHRVQRVPRTETQGRIHTSTASVAVLPEAEEIDVSIRQDDVRVDTMRASGAGGQHVNVTDSAVRLTHIPTGIVINCQQERSQLKNMAMAWKLLRSKIYDLEQQKASQKMRNRRSALIGSGDRNERIRTYNTPQDRMTDHRVGFTCNNLDEVMDGLAIDKLAKLVREKEQNDELQAMGALD</sequence>
<dbReference type="InterPro" id="IPR045853">
    <property type="entry name" value="Pep_chain_release_fac_I_sf"/>
</dbReference>
<name>A0A7S0VI13_9CHLO</name>
<dbReference type="InterPro" id="IPR000352">
    <property type="entry name" value="Pep_chain_release_fac_I"/>
</dbReference>
<feature type="compositionally biased region" description="Polar residues" evidence="4">
    <location>
        <begin position="112"/>
        <end position="128"/>
    </location>
</feature>
<dbReference type="PANTHER" id="PTHR43804:SF7">
    <property type="entry name" value="LD18447P"/>
    <property type="match status" value="1"/>
</dbReference>
<evidence type="ECO:0000256" key="1">
    <source>
        <dbReference type="ARBA" id="ARBA00010835"/>
    </source>
</evidence>
<dbReference type="SMART" id="SM00937">
    <property type="entry name" value="PCRF"/>
    <property type="match status" value="1"/>
</dbReference>
<gene>
    <name evidence="6" type="ORF">PPAR00522_LOCUS16278</name>
</gene>
<dbReference type="Gene3D" id="3.30.70.1660">
    <property type="match status" value="2"/>
</dbReference>
<reference evidence="6" key="1">
    <citation type="submission" date="2021-01" db="EMBL/GenBank/DDBJ databases">
        <authorList>
            <person name="Corre E."/>
            <person name="Pelletier E."/>
            <person name="Niang G."/>
            <person name="Scheremetjew M."/>
            <person name="Finn R."/>
            <person name="Kale V."/>
            <person name="Holt S."/>
            <person name="Cochrane G."/>
            <person name="Meng A."/>
            <person name="Brown T."/>
            <person name="Cohen L."/>
        </authorList>
    </citation>
    <scope>NUCLEOTIDE SEQUENCE</scope>
    <source>
        <strain evidence="6">SAG 63-3</strain>
    </source>
</reference>
<evidence type="ECO:0000256" key="2">
    <source>
        <dbReference type="ARBA" id="ARBA00022481"/>
    </source>
</evidence>
<feature type="domain" description="Prokaryotic-type class I peptide chain release factors" evidence="5">
    <location>
        <begin position="325"/>
        <end position="341"/>
    </location>
</feature>
<organism evidence="6">
    <name type="scientific">Polytomella parva</name>
    <dbReference type="NCBI Taxonomy" id="51329"/>
    <lineage>
        <taxon>Eukaryota</taxon>
        <taxon>Viridiplantae</taxon>
        <taxon>Chlorophyta</taxon>
        <taxon>core chlorophytes</taxon>
        <taxon>Chlorophyceae</taxon>
        <taxon>CS clade</taxon>
        <taxon>Chlamydomonadales</taxon>
        <taxon>Chlamydomonadaceae</taxon>
        <taxon>Polytomella</taxon>
    </lineage>
</organism>
<evidence type="ECO:0000256" key="4">
    <source>
        <dbReference type="SAM" id="MobiDB-lite"/>
    </source>
</evidence>
<feature type="region of interest" description="Disordered" evidence="4">
    <location>
        <begin position="112"/>
        <end position="131"/>
    </location>
</feature>
<proteinExistence type="inferred from homology"/>